<evidence type="ECO:0000256" key="6">
    <source>
        <dbReference type="ARBA" id="ARBA00042203"/>
    </source>
</evidence>
<evidence type="ECO:0000259" key="7">
    <source>
        <dbReference type="Pfam" id="PF01095"/>
    </source>
</evidence>
<evidence type="ECO:0000313" key="8">
    <source>
        <dbReference type="EMBL" id="KAJ4355452.1"/>
    </source>
</evidence>
<evidence type="ECO:0000256" key="2">
    <source>
        <dbReference type="ARBA" id="ARBA00008891"/>
    </source>
</evidence>
<dbReference type="GO" id="GO:0030599">
    <property type="term" value="F:pectinesterase activity"/>
    <property type="evidence" value="ECO:0007669"/>
    <property type="project" value="UniProtKB-EC"/>
</dbReference>
<proteinExistence type="inferred from homology"/>
<dbReference type="RefSeq" id="XP_056072578.1">
    <property type="nucleotide sequence ID" value="XM_056212270.1"/>
</dbReference>
<comment type="caution">
    <text evidence="8">The sequence shown here is derived from an EMBL/GenBank/DDBJ whole genome shotgun (WGS) entry which is preliminary data.</text>
</comment>
<comment type="pathway">
    <text evidence="1">Glycan metabolism; pectin degradation; 2-dehydro-3-deoxy-D-gluconate from pectin: step 1/5.</text>
</comment>
<reference evidence="8" key="1">
    <citation type="submission" date="2022-10" db="EMBL/GenBank/DDBJ databases">
        <title>Tapping the CABI collections for fungal endophytes: first genome assemblies for Collariella, Neodidymelliopsis, Ascochyta clinopodiicola, Didymella pomorum, Didymosphaeria variabile, Neocosmospora piperis and Neocucurbitaria cava.</title>
        <authorList>
            <person name="Hill R."/>
        </authorList>
    </citation>
    <scope>NUCLEOTIDE SEQUENCE</scope>
    <source>
        <strain evidence="8">IMI 356815</strain>
    </source>
</reference>
<dbReference type="OrthoDB" id="2019149at2759"/>
<dbReference type="PANTHER" id="PTHR31321:SF57">
    <property type="entry name" value="PECTINESTERASE 53-RELATED"/>
    <property type="match status" value="1"/>
</dbReference>
<dbReference type="InterPro" id="IPR011050">
    <property type="entry name" value="Pectin_lyase_fold/virulence"/>
</dbReference>
<keyword evidence="9" id="KW-1185">Reference proteome</keyword>
<organism evidence="8 9">
    <name type="scientific">Didymosphaeria variabile</name>
    <dbReference type="NCBI Taxonomy" id="1932322"/>
    <lineage>
        <taxon>Eukaryota</taxon>
        <taxon>Fungi</taxon>
        <taxon>Dikarya</taxon>
        <taxon>Ascomycota</taxon>
        <taxon>Pezizomycotina</taxon>
        <taxon>Dothideomycetes</taxon>
        <taxon>Pleosporomycetidae</taxon>
        <taxon>Pleosporales</taxon>
        <taxon>Massarineae</taxon>
        <taxon>Didymosphaeriaceae</taxon>
        <taxon>Didymosphaeria</taxon>
    </lineage>
</organism>
<dbReference type="InterPro" id="IPR012334">
    <property type="entry name" value="Pectin_lyas_fold"/>
</dbReference>
<sequence>MQPAVTAVQGLRYNTRATNIQLFPQDGQKDINPDTQIRLKFPSPPSIGDSGLIRVYDVESKSLVDSLNLSIPISPSPYGNGSTKANYTDKTKYQTNIIGGMDFYFFPIIVHDNTATIYLHNNRLEYNKTYSITIDPGVLTIDDEEYGNTTSSFPGFSSNSSWTFSTKPSGPPSNATSVTVSTDGTADFTTLQGALDWAPSNPTTPTTILIAPGTYEELIFFQYKTNLRIRGSSPNTTLIGYPNNSAFNPPNRQGPSRRPAFSFRGAADIQLSNFSITNYFRGQAESLLLDGTRVVLDHMALNGSGDALTTYGTAYIASTTLYGDGDTILGYGTVFWANSTIVTSAGAVIWPRTSQNTHGNVFVDCTIISLQGNSTFARLPDNSGGVLDNWPYAEVVLINTRTEGLRLWGGGRCKGRRRALIAAP</sequence>
<dbReference type="Proteomes" id="UP001140513">
    <property type="component" value="Unassembled WGS sequence"/>
</dbReference>
<dbReference type="Gene3D" id="2.160.20.10">
    <property type="entry name" value="Single-stranded right-handed beta-helix, Pectin lyase-like"/>
    <property type="match status" value="1"/>
</dbReference>
<dbReference type="GO" id="GO:0042545">
    <property type="term" value="P:cell wall modification"/>
    <property type="evidence" value="ECO:0007669"/>
    <property type="project" value="InterPro"/>
</dbReference>
<evidence type="ECO:0000256" key="1">
    <source>
        <dbReference type="ARBA" id="ARBA00005184"/>
    </source>
</evidence>
<evidence type="ECO:0000256" key="4">
    <source>
        <dbReference type="ARBA" id="ARBA00022801"/>
    </source>
</evidence>
<evidence type="ECO:0000256" key="3">
    <source>
        <dbReference type="ARBA" id="ARBA00013229"/>
    </source>
</evidence>
<accession>A0A9W9CCJ1</accession>
<gene>
    <name evidence="8" type="ORF">N0V89_003468</name>
</gene>
<name>A0A9W9CCJ1_9PLEO</name>
<dbReference type="EC" id="3.1.1.11" evidence="3"/>
<protein>
    <recommendedName>
        <fullName evidence="3">pectinesterase</fullName>
        <ecNumber evidence="3">3.1.1.11</ecNumber>
    </recommendedName>
    <alternativeName>
        <fullName evidence="6">Pectin methylesterase A</fullName>
    </alternativeName>
</protein>
<dbReference type="GeneID" id="80906998"/>
<dbReference type="InterPro" id="IPR000070">
    <property type="entry name" value="Pectinesterase_cat"/>
</dbReference>
<keyword evidence="5" id="KW-0063">Aspartyl esterase</keyword>
<keyword evidence="4" id="KW-0378">Hydrolase</keyword>
<comment type="similarity">
    <text evidence="2">Belongs to the pectinesterase family.</text>
</comment>
<dbReference type="PANTHER" id="PTHR31321">
    <property type="entry name" value="ACYL-COA THIOESTER HYDROLASE YBHC-RELATED"/>
    <property type="match status" value="1"/>
</dbReference>
<dbReference type="AlphaFoldDB" id="A0A9W9CCJ1"/>
<dbReference type="SUPFAM" id="SSF51126">
    <property type="entry name" value="Pectin lyase-like"/>
    <property type="match status" value="1"/>
</dbReference>
<evidence type="ECO:0000256" key="5">
    <source>
        <dbReference type="ARBA" id="ARBA00023085"/>
    </source>
</evidence>
<dbReference type="Pfam" id="PF01095">
    <property type="entry name" value="Pectinesterase"/>
    <property type="match status" value="1"/>
</dbReference>
<dbReference type="EMBL" id="JAPEUX010000003">
    <property type="protein sequence ID" value="KAJ4355452.1"/>
    <property type="molecule type" value="Genomic_DNA"/>
</dbReference>
<evidence type="ECO:0000313" key="9">
    <source>
        <dbReference type="Proteomes" id="UP001140513"/>
    </source>
</evidence>
<feature type="domain" description="Pectinesterase catalytic" evidence="7">
    <location>
        <begin position="178"/>
        <end position="345"/>
    </location>
</feature>